<reference evidence="1 2" key="1">
    <citation type="submission" date="2018-02" db="EMBL/GenBank/DDBJ databases">
        <title>Genome sequence of the basidiomycete white-rot fungus Phlebia centrifuga.</title>
        <authorList>
            <person name="Granchi Z."/>
            <person name="Peng M."/>
            <person name="de Vries R.P."/>
            <person name="Hilden K."/>
            <person name="Makela M.R."/>
            <person name="Grigoriev I."/>
            <person name="Riley R."/>
        </authorList>
    </citation>
    <scope>NUCLEOTIDE SEQUENCE [LARGE SCALE GENOMIC DNA]</scope>
    <source>
        <strain evidence="1 2">FBCC195</strain>
    </source>
</reference>
<comment type="caution">
    <text evidence="1">The sequence shown here is derived from an EMBL/GenBank/DDBJ whole genome shotgun (WGS) entry which is preliminary data.</text>
</comment>
<dbReference type="Proteomes" id="UP000186601">
    <property type="component" value="Unassembled WGS sequence"/>
</dbReference>
<evidence type="ECO:0000313" key="1">
    <source>
        <dbReference type="EMBL" id="PSR79032.1"/>
    </source>
</evidence>
<keyword evidence="2" id="KW-1185">Reference proteome</keyword>
<dbReference type="EMBL" id="MLYV02000712">
    <property type="protein sequence ID" value="PSR79032.1"/>
    <property type="molecule type" value="Genomic_DNA"/>
</dbReference>
<accession>A0A2R6NXA0</accession>
<sequence length="93" mass="9853">MSYVLIAETDTDLTLTPDDPIATTITTSVGEILYQVLTGTQGGGRVTQVRNACNEVIGSLGWGAGVPDKVLVGNSRKPISMPSWMKKSAIPFD</sequence>
<evidence type="ECO:0000313" key="2">
    <source>
        <dbReference type="Proteomes" id="UP000186601"/>
    </source>
</evidence>
<proteinExistence type="predicted"/>
<gene>
    <name evidence="1" type="ORF">PHLCEN_2v7219</name>
</gene>
<dbReference type="AlphaFoldDB" id="A0A2R6NXA0"/>
<protein>
    <submittedName>
        <fullName evidence="1">Uncharacterized protein</fullName>
    </submittedName>
</protein>
<organism evidence="1 2">
    <name type="scientific">Hermanssonia centrifuga</name>
    <dbReference type="NCBI Taxonomy" id="98765"/>
    <lineage>
        <taxon>Eukaryota</taxon>
        <taxon>Fungi</taxon>
        <taxon>Dikarya</taxon>
        <taxon>Basidiomycota</taxon>
        <taxon>Agaricomycotina</taxon>
        <taxon>Agaricomycetes</taxon>
        <taxon>Polyporales</taxon>
        <taxon>Meruliaceae</taxon>
        <taxon>Hermanssonia</taxon>
    </lineage>
</organism>
<name>A0A2R6NXA0_9APHY</name>